<dbReference type="PROSITE" id="PS51186">
    <property type="entry name" value="GNAT"/>
    <property type="match status" value="1"/>
</dbReference>
<protein>
    <recommendedName>
        <fullName evidence="1">N-acetyltransferase domain-containing protein</fullName>
    </recommendedName>
</protein>
<organism evidence="2 3">
    <name type="scientific">SAR324 cluster bacterium</name>
    <dbReference type="NCBI Taxonomy" id="2024889"/>
    <lineage>
        <taxon>Bacteria</taxon>
        <taxon>Deltaproteobacteria</taxon>
        <taxon>SAR324 cluster</taxon>
    </lineage>
</organism>
<comment type="caution">
    <text evidence="2">The sequence shown here is derived from an EMBL/GenBank/DDBJ whole genome shotgun (WGS) entry which is preliminary data.</text>
</comment>
<feature type="domain" description="N-acetyltransferase" evidence="1">
    <location>
        <begin position="41"/>
        <end position="194"/>
    </location>
</feature>
<dbReference type="CDD" id="cd04301">
    <property type="entry name" value="NAT_SF"/>
    <property type="match status" value="1"/>
</dbReference>
<gene>
    <name evidence="2" type="ORF">CMN54_13365</name>
</gene>
<dbReference type="InterPro" id="IPR000182">
    <property type="entry name" value="GNAT_dom"/>
</dbReference>
<sequence length="288" mass="33330">MTKNHALKFDNFSIGGAFEQLDIDDPEEAQIWADHDLAILVENRCGINEDPNEWSDQDRQYWRNRCLLPTESFLEPKAWGRYQHFWIIESEDRAGIIALGGPNIGDNRLFAGSLYLLPKFRGFGLGKKVLALAEAVARGNGFQGIELETDWRWRNAVQFYLENSFWLDKWRGNLTFIKQQGLPNYRFSMKNNWASFQLGTPFNAVIFKAEHRKSYTDFAEQPLPDKVGWNSLRQISLNTFGLFLAMSGWPLKGGFLSQFVPEGPKKRLAPKDLMQYIEYIEKSQPCIY</sequence>
<dbReference type="EMBL" id="NZEX01000159">
    <property type="protein sequence ID" value="MAH64406.1"/>
    <property type="molecule type" value="Genomic_DNA"/>
</dbReference>
<dbReference type="Pfam" id="PF00583">
    <property type="entry name" value="Acetyltransf_1"/>
    <property type="match status" value="1"/>
</dbReference>
<reference evidence="3" key="1">
    <citation type="submission" date="2017-09" db="EMBL/GenBank/DDBJ databases">
        <title>The Reconstruction of 2,631 Draft Metagenome-Assembled Genomes from the Global Oceans.</title>
        <authorList>
            <person name="Tully B.J."/>
            <person name="Graham E.D."/>
            <person name="Heidelberg J.F."/>
        </authorList>
    </citation>
    <scope>NUCLEOTIDE SEQUENCE [LARGE SCALE GENOMIC DNA]</scope>
</reference>
<dbReference type="Proteomes" id="UP000226525">
    <property type="component" value="Unassembled WGS sequence"/>
</dbReference>
<dbReference type="InterPro" id="IPR016181">
    <property type="entry name" value="Acyl_CoA_acyltransferase"/>
</dbReference>
<evidence type="ECO:0000313" key="2">
    <source>
        <dbReference type="EMBL" id="MAH64406.1"/>
    </source>
</evidence>
<proteinExistence type="predicted"/>
<name>A0A2D6YMH9_9DELT</name>
<evidence type="ECO:0000313" key="3">
    <source>
        <dbReference type="Proteomes" id="UP000226525"/>
    </source>
</evidence>
<evidence type="ECO:0000259" key="1">
    <source>
        <dbReference type="PROSITE" id="PS51186"/>
    </source>
</evidence>
<dbReference type="SUPFAM" id="SSF55729">
    <property type="entry name" value="Acyl-CoA N-acyltransferases (Nat)"/>
    <property type="match status" value="1"/>
</dbReference>
<dbReference type="AlphaFoldDB" id="A0A2D6YMH9"/>
<accession>A0A2D6YMH9</accession>
<dbReference type="GO" id="GO:0016747">
    <property type="term" value="F:acyltransferase activity, transferring groups other than amino-acyl groups"/>
    <property type="evidence" value="ECO:0007669"/>
    <property type="project" value="InterPro"/>
</dbReference>
<dbReference type="Gene3D" id="3.40.630.30">
    <property type="match status" value="1"/>
</dbReference>